<dbReference type="AlphaFoldDB" id="A0A9D2IBL9"/>
<keyword evidence="2 5" id="KW-0812">Transmembrane</keyword>
<feature type="transmembrane region" description="Helical" evidence="5">
    <location>
        <begin position="57"/>
        <end position="81"/>
    </location>
</feature>
<name>A0A9D2IBL9_9BACT</name>
<accession>A0A9D2IBL9</accession>
<proteinExistence type="predicted"/>
<dbReference type="Pfam" id="PF07291">
    <property type="entry name" value="MauE"/>
    <property type="match status" value="1"/>
</dbReference>
<dbReference type="GO" id="GO:0030416">
    <property type="term" value="P:methylamine metabolic process"/>
    <property type="evidence" value="ECO:0007669"/>
    <property type="project" value="InterPro"/>
</dbReference>
<evidence type="ECO:0000256" key="4">
    <source>
        <dbReference type="ARBA" id="ARBA00023136"/>
    </source>
</evidence>
<feature type="domain" description="Methylamine utilisation protein MauE" evidence="6">
    <location>
        <begin position="13"/>
        <end position="144"/>
    </location>
</feature>
<sequence>MMENVSSRRRFKRILMHSCRLVLAVVFIVSGFTKVVDPWGTSIKINEYLSIYGFESLIPASMVFSIWLCGAEMMMGCMLLFKVRIRLVSIFALASMAFFTLLTLLSATLIPVEDCGCFGEAIKLTPWETFFKNLILLPMSAVVWAYYRHDRVFNFNLREIILTVFFFLFTMGIGLYCYRHLPLIDFLPYKVGVNILEEMEDATDEVQGEVETVLVYRNKQSGEVREFAIEDPEWQDESKWEWVDTKVSEEPLPMHSLIEEFALRDGADDVTLQVLSTPGRLYLVCVTTFDRVGRKCSERLRLLIGRAEEEQAQVVCITPQALQPGQTCSFGGGIEVPCYNIDASTMKTMLRAMTGVVVLEDGVIVDKRNCRDIE</sequence>
<reference evidence="7" key="1">
    <citation type="journal article" date="2021" name="PeerJ">
        <title>Extensive microbial diversity within the chicken gut microbiome revealed by metagenomics and culture.</title>
        <authorList>
            <person name="Gilroy R."/>
            <person name="Ravi A."/>
            <person name="Getino M."/>
            <person name="Pursley I."/>
            <person name="Horton D.L."/>
            <person name="Alikhan N.F."/>
            <person name="Baker D."/>
            <person name="Gharbi K."/>
            <person name="Hall N."/>
            <person name="Watson M."/>
            <person name="Adriaenssens E.M."/>
            <person name="Foster-Nyarko E."/>
            <person name="Jarju S."/>
            <person name="Secka A."/>
            <person name="Antonio M."/>
            <person name="Oren A."/>
            <person name="Chaudhuri R.R."/>
            <person name="La Ragione R."/>
            <person name="Hildebrand F."/>
            <person name="Pallen M.J."/>
        </authorList>
    </citation>
    <scope>NUCLEOTIDE SEQUENCE</scope>
    <source>
        <strain evidence="7">CHK169-11906</strain>
    </source>
</reference>
<keyword evidence="4 5" id="KW-0472">Membrane</keyword>
<feature type="transmembrane region" description="Helical" evidence="5">
    <location>
        <begin position="130"/>
        <end position="147"/>
    </location>
</feature>
<keyword evidence="3 5" id="KW-1133">Transmembrane helix</keyword>
<reference evidence="7" key="2">
    <citation type="submission" date="2021-04" db="EMBL/GenBank/DDBJ databases">
        <authorList>
            <person name="Gilroy R."/>
        </authorList>
    </citation>
    <scope>NUCLEOTIDE SEQUENCE</scope>
    <source>
        <strain evidence="7">CHK169-11906</strain>
    </source>
</reference>
<evidence type="ECO:0000256" key="1">
    <source>
        <dbReference type="ARBA" id="ARBA00004141"/>
    </source>
</evidence>
<dbReference type="InterPro" id="IPR009908">
    <property type="entry name" value="Methylamine_util_MauE"/>
</dbReference>
<comment type="subcellular location">
    <subcellularLocation>
        <location evidence="1">Membrane</location>
        <topology evidence="1">Multi-pass membrane protein</topology>
    </subcellularLocation>
</comment>
<dbReference type="GO" id="GO:0016020">
    <property type="term" value="C:membrane"/>
    <property type="evidence" value="ECO:0007669"/>
    <property type="project" value="UniProtKB-SubCell"/>
</dbReference>
<evidence type="ECO:0000259" key="6">
    <source>
        <dbReference type="Pfam" id="PF07291"/>
    </source>
</evidence>
<comment type="caution">
    <text evidence="7">The sequence shown here is derived from an EMBL/GenBank/DDBJ whole genome shotgun (WGS) entry which is preliminary data.</text>
</comment>
<feature type="transmembrane region" description="Helical" evidence="5">
    <location>
        <begin position="159"/>
        <end position="176"/>
    </location>
</feature>
<evidence type="ECO:0000313" key="8">
    <source>
        <dbReference type="Proteomes" id="UP000824259"/>
    </source>
</evidence>
<feature type="transmembrane region" description="Helical" evidence="5">
    <location>
        <begin position="88"/>
        <end position="110"/>
    </location>
</feature>
<evidence type="ECO:0000256" key="3">
    <source>
        <dbReference type="ARBA" id="ARBA00022989"/>
    </source>
</evidence>
<dbReference type="NCBIfam" id="NF045576">
    <property type="entry name" value="BT_3928_fam"/>
    <property type="match status" value="1"/>
</dbReference>
<gene>
    <name evidence="7" type="ORF">H9779_01390</name>
</gene>
<evidence type="ECO:0000256" key="5">
    <source>
        <dbReference type="SAM" id="Phobius"/>
    </source>
</evidence>
<protein>
    <submittedName>
        <fullName evidence="7">DoxX family protein</fullName>
    </submittedName>
</protein>
<dbReference type="Proteomes" id="UP000824259">
    <property type="component" value="Unassembled WGS sequence"/>
</dbReference>
<evidence type="ECO:0000256" key="2">
    <source>
        <dbReference type="ARBA" id="ARBA00022692"/>
    </source>
</evidence>
<evidence type="ECO:0000313" key="7">
    <source>
        <dbReference type="EMBL" id="HJA98240.1"/>
    </source>
</evidence>
<dbReference type="EMBL" id="DWYR01000005">
    <property type="protein sequence ID" value="HJA98240.1"/>
    <property type="molecule type" value="Genomic_DNA"/>
</dbReference>
<organism evidence="7 8">
    <name type="scientific">Candidatus Alistipes avicola</name>
    <dbReference type="NCBI Taxonomy" id="2838432"/>
    <lineage>
        <taxon>Bacteria</taxon>
        <taxon>Pseudomonadati</taxon>
        <taxon>Bacteroidota</taxon>
        <taxon>Bacteroidia</taxon>
        <taxon>Bacteroidales</taxon>
        <taxon>Rikenellaceae</taxon>
        <taxon>Alistipes</taxon>
    </lineage>
</organism>